<protein>
    <submittedName>
        <fullName evidence="2">Uncharacterized protein</fullName>
    </submittedName>
</protein>
<evidence type="ECO:0000256" key="1">
    <source>
        <dbReference type="SAM" id="MobiDB-lite"/>
    </source>
</evidence>
<dbReference type="EMBL" id="ARYJ01000001">
    <property type="protein sequence ID" value="KCZ91150.1"/>
    <property type="molecule type" value="Genomic_DNA"/>
</dbReference>
<reference evidence="2 3" key="1">
    <citation type="journal article" date="2014" name="Antonie Van Leeuwenhoek">
        <title>Hyphomonas beringensis sp. nov. and Hyphomonas chukchiensis sp. nov., isolated from surface seawater of the Bering Sea and Chukchi Sea.</title>
        <authorList>
            <person name="Li C."/>
            <person name="Lai Q."/>
            <person name="Li G."/>
            <person name="Dong C."/>
            <person name="Wang J."/>
            <person name="Liao Y."/>
            <person name="Shao Z."/>
        </authorList>
    </citation>
    <scope>NUCLEOTIDE SEQUENCE [LARGE SCALE GENOMIC DNA]</scope>
    <source>
        <strain evidence="2 3">VP2</strain>
    </source>
</reference>
<feature type="region of interest" description="Disordered" evidence="1">
    <location>
        <begin position="22"/>
        <end position="60"/>
    </location>
</feature>
<sequence length="92" mass="10202">MGRLWGGLRKALTSHRWRDGPLLSRKRERGETGAAVTGLLSGKDNPSPSGRGGTRAREGLGGEGWVLNYPLSEVHDQRRTKHDFAMTMYDQP</sequence>
<dbReference type="AlphaFoldDB" id="A0A059FKF8"/>
<evidence type="ECO:0000313" key="2">
    <source>
        <dbReference type="EMBL" id="KCZ91150.1"/>
    </source>
</evidence>
<dbReference type="Proteomes" id="UP000024816">
    <property type="component" value="Unassembled WGS sequence"/>
</dbReference>
<keyword evidence="3" id="KW-1185">Reference proteome</keyword>
<accession>A0A059FKF8</accession>
<gene>
    <name evidence="2" type="ORF">HJA_01390</name>
</gene>
<dbReference type="STRING" id="1280952.HJA_01390"/>
<evidence type="ECO:0000313" key="3">
    <source>
        <dbReference type="Proteomes" id="UP000024816"/>
    </source>
</evidence>
<comment type="caution">
    <text evidence="2">The sequence shown here is derived from an EMBL/GenBank/DDBJ whole genome shotgun (WGS) entry which is preliminary data.</text>
</comment>
<organism evidence="2 3">
    <name type="scientific">Hyphomonas jannaschiana VP2</name>
    <dbReference type="NCBI Taxonomy" id="1280952"/>
    <lineage>
        <taxon>Bacteria</taxon>
        <taxon>Pseudomonadati</taxon>
        <taxon>Pseudomonadota</taxon>
        <taxon>Alphaproteobacteria</taxon>
        <taxon>Hyphomonadales</taxon>
        <taxon>Hyphomonadaceae</taxon>
        <taxon>Hyphomonas</taxon>
    </lineage>
</organism>
<name>A0A059FKF8_9PROT</name>
<proteinExistence type="predicted"/>